<name>A0A2P2PM99_RHIMU</name>
<proteinExistence type="predicted"/>
<keyword evidence="1" id="KW-0812">Transmembrane</keyword>
<accession>A0A2P2PM99</accession>
<organism evidence="2">
    <name type="scientific">Rhizophora mucronata</name>
    <name type="common">Asiatic mangrove</name>
    <dbReference type="NCBI Taxonomy" id="61149"/>
    <lineage>
        <taxon>Eukaryota</taxon>
        <taxon>Viridiplantae</taxon>
        <taxon>Streptophyta</taxon>
        <taxon>Embryophyta</taxon>
        <taxon>Tracheophyta</taxon>
        <taxon>Spermatophyta</taxon>
        <taxon>Magnoliopsida</taxon>
        <taxon>eudicotyledons</taxon>
        <taxon>Gunneridae</taxon>
        <taxon>Pentapetalae</taxon>
        <taxon>rosids</taxon>
        <taxon>fabids</taxon>
        <taxon>Malpighiales</taxon>
        <taxon>Rhizophoraceae</taxon>
        <taxon>Rhizophora</taxon>
    </lineage>
</organism>
<reference evidence="2" key="1">
    <citation type="submission" date="2018-02" db="EMBL/GenBank/DDBJ databases">
        <title>Rhizophora mucronata_Transcriptome.</title>
        <authorList>
            <person name="Meera S.P."/>
            <person name="Sreeshan A."/>
            <person name="Augustine A."/>
        </authorList>
    </citation>
    <scope>NUCLEOTIDE SEQUENCE</scope>
    <source>
        <tissue evidence="2">Leaf</tissue>
    </source>
</reference>
<evidence type="ECO:0000313" key="2">
    <source>
        <dbReference type="EMBL" id="MBX55858.1"/>
    </source>
</evidence>
<dbReference type="EMBL" id="GGEC01075374">
    <property type="protein sequence ID" value="MBX55858.1"/>
    <property type="molecule type" value="Transcribed_RNA"/>
</dbReference>
<sequence>MSLIIYKLVLMEFHCIMNKIYTFFRFQKQSMGWRCMCFIICPISCMLGSLTCMAE</sequence>
<dbReference type="AlphaFoldDB" id="A0A2P2PM99"/>
<keyword evidence="1" id="KW-0472">Membrane</keyword>
<protein>
    <submittedName>
        <fullName evidence="2">Uncharacterized protein</fullName>
    </submittedName>
</protein>
<evidence type="ECO:0000256" key="1">
    <source>
        <dbReference type="SAM" id="Phobius"/>
    </source>
</evidence>
<feature type="transmembrane region" description="Helical" evidence="1">
    <location>
        <begin position="31"/>
        <end position="54"/>
    </location>
</feature>
<keyword evidence="1" id="KW-1133">Transmembrane helix</keyword>